<evidence type="ECO:0000256" key="8">
    <source>
        <dbReference type="ARBA" id="ARBA00023242"/>
    </source>
</evidence>
<dbReference type="SUPFAM" id="SSF110324">
    <property type="entry name" value="Ribosomal L27 protein-like"/>
    <property type="match status" value="1"/>
</dbReference>
<dbReference type="PANTHER" id="PTHR21321:SF1">
    <property type="entry name" value="EXOSOME COMPLEX COMPONENT RRP40"/>
    <property type="match status" value="1"/>
</dbReference>
<keyword evidence="5" id="KW-0698">rRNA processing</keyword>
<dbReference type="InterPro" id="IPR049469">
    <property type="entry name" value="RRP40_KH-I"/>
</dbReference>
<feature type="domain" description="Exosome complex exonuclease Rrp40 N-terminal" evidence="11">
    <location>
        <begin position="36"/>
        <end position="73"/>
    </location>
</feature>
<dbReference type="Pfam" id="PF18311">
    <property type="entry name" value="Rrp40_N"/>
    <property type="match status" value="1"/>
</dbReference>
<evidence type="ECO:0000259" key="11">
    <source>
        <dbReference type="Pfam" id="PF18311"/>
    </source>
</evidence>
<keyword evidence="12" id="KW-0540">Nuclease</keyword>
<protein>
    <recommendedName>
        <fullName evidence="9">Ribosomal RNA-processing protein 40</fullName>
    </recommendedName>
</protein>
<dbReference type="GO" id="GO:0034475">
    <property type="term" value="P:U4 snRNA 3'-end processing"/>
    <property type="evidence" value="ECO:0000318"/>
    <property type="project" value="GO_Central"/>
</dbReference>
<evidence type="ECO:0000313" key="13">
    <source>
        <dbReference type="Proteomes" id="UP000036987"/>
    </source>
</evidence>
<keyword evidence="13" id="KW-1185">Reference proteome</keyword>
<dbReference type="GO" id="GO:0005730">
    <property type="term" value="C:nucleolus"/>
    <property type="evidence" value="ECO:0007669"/>
    <property type="project" value="UniProtKB-SubCell"/>
</dbReference>
<sequence>MEVKSTPSQQPNLLIDQAIVPGDVVLHLSNISTNKIKLGLGLRQDADTIKATNMGLLKHSRPNKYWVESSTKRYIPTAGDAVLGIVIDSKPDNFVLDIKGPNLAFLPVLAFEGGTRKNIPKYEVGTLVYVRVVKANKIMNPEVACTDANGKSAEFGSLKDGYMFETSTGLSQMLLSSPTCPVLDALGKKLSFELAVGLNGRVWVDASSPEAVVLVSNSIMNSEFLSDTQQKIMVKTLLKKIEL</sequence>
<dbReference type="InterPro" id="IPR012340">
    <property type="entry name" value="NA-bd_OB-fold"/>
</dbReference>
<evidence type="ECO:0000256" key="6">
    <source>
        <dbReference type="ARBA" id="ARBA00022835"/>
    </source>
</evidence>
<dbReference type="GO" id="GO:0003723">
    <property type="term" value="F:RNA binding"/>
    <property type="evidence" value="ECO:0000318"/>
    <property type="project" value="GO_Central"/>
</dbReference>
<evidence type="ECO:0000256" key="9">
    <source>
        <dbReference type="ARBA" id="ARBA00030615"/>
    </source>
</evidence>
<keyword evidence="4" id="KW-0963">Cytoplasm</keyword>
<proteinExistence type="inferred from homology"/>
<dbReference type="STRING" id="29655.A0A0K9PKT3"/>
<dbReference type="GO" id="GO:0071035">
    <property type="term" value="P:nuclear polyadenylation-dependent rRNA catabolic process"/>
    <property type="evidence" value="ECO:0000318"/>
    <property type="project" value="GO_Central"/>
</dbReference>
<dbReference type="FunFam" id="3.30.1370.10:FF:000038">
    <property type="entry name" value="exosome complex component RRP40"/>
    <property type="match status" value="1"/>
</dbReference>
<dbReference type="GO" id="GO:0000177">
    <property type="term" value="C:cytoplasmic exosome (RNase complex)"/>
    <property type="evidence" value="ECO:0000318"/>
    <property type="project" value="GO_Central"/>
</dbReference>
<gene>
    <name evidence="12" type="ORF">ZOSMA_20G00540</name>
</gene>
<dbReference type="GO" id="GO:0000176">
    <property type="term" value="C:nuclear exosome (RNase complex)"/>
    <property type="evidence" value="ECO:0000318"/>
    <property type="project" value="GO_Central"/>
</dbReference>
<dbReference type="AlphaFoldDB" id="A0A0K9PKT3"/>
<evidence type="ECO:0000256" key="3">
    <source>
        <dbReference type="ARBA" id="ARBA00007841"/>
    </source>
</evidence>
<dbReference type="Gene3D" id="3.30.1370.10">
    <property type="entry name" value="K Homology domain, type 1"/>
    <property type="match status" value="1"/>
</dbReference>
<keyword evidence="12" id="KW-0378">Hydrolase</keyword>
<dbReference type="FunFam" id="2.40.50.140:FF:000127">
    <property type="entry name" value="Exosome complex component RRP40"/>
    <property type="match status" value="1"/>
</dbReference>
<dbReference type="SUPFAM" id="SSF54791">
    <property type="entry name" value="Eukaryotic type KH-domain (KH-domain type I)"/>
    <property type="match status" value="1"/>
</dbReference>
<evidence type="ECO:0000256" key="5">
    <source>
        <dbReference type="ARBA" id="ARBA00022552"/>
    </source>
</evidence>
<keyword evidence="7" id="KW-0694">RNA-binding</keyword>
<dbReference type="SUPFAM" id="SSF50249">
    <property type="entry name" value="Nucleic acid-binding proteins"/>
    <property type="match status" value="1"/>
</dbReference>
<dbReference type="Pfam" id="PF21262">
    <property type="entry name" value="RRP40_S1"/>
    <property type="match status" value="1"/>
</dbReference>
<dbReference type="GO" id="GO:0000956">
    <property type="term" value="P:nuclear-transcribed mRNA catabolic process"/>
    <property type="evidence" value="ECO:0000318"/>
    <property type="project" value="GO_Central"/>
</dbReference>
<dbReference type="GO" id="GO:0000467">
    <property type="term" value="P:exonucleolytic trimming to generate mature 3'-end of 5.8S rRNA from tricistronic rRNA transcript (SSU-rRNA, 5.8S rRNA, LSU-rRNA)"/>
    <property type="evidence" value="ECO:0000318"/>
    <property type="project" value="GO_Central"/>
</dbReference>
<dbReference type="InterPro" id="IPR026699">
    <property type="entry name" value="Exosome_RNA_bind1/RRP40/RRP4"/>
</dbReference>
<dbReference type="GO" id="GO:0071051">
    <property type="term" value="P:poly(A)-dependent snoRNA 3'-end processing"/>
    <property type="evidence" value="ECO:0000318"/>
    <property type="project" value="GO_Central"/>
</dbReference>
<name>A0A0K9PKT3_ZOSMR</name>
<evidence type="ECO:0000259" key="10">
    <source>
        <dbReference type="Pfam" id="PF15985"/>
    </source>
</evidence>
<evidence type="ECO:0000256" key="7">
    <source>
        <dbReference type="ARBA" id="ARBA00022884"/>
    </source>
</evidence>
<reference evidence="13" key="1">
    <citation type="journal article" date="2016" name="Nature">
        <title>The genome of the seagrass Zostera marina reveals angiosperm adaptation to the sea.</title>
        <authorList>
            <person name="Olsen J.L."/>
            <person name="Rouze P."/>
            <person name="Verhelst B."/>
            <person name="Lin Y.-C."/>
            <person name="Bayer T."/>
            <person name="Collen J."/>
            <person name="Dattolo E."/>
            <person name="De Paoli E."/>
            <person name="Dittami S."/>
            <person name="Maumus F."/>
            <person name="Michel G."/>
            <person name="Kersting A."/>
            <person name="Lauritano C."/>
            <person name="Lohaus R."/>
            <person name="Toepel M."/>
            <person name="Tonon T."/>
            <person name="Vanneste K."/>
            <person name="Amirebrahimi M."/>
            <person name="Brakel J."/>
            <person name="Bostroem C."/>
            <person name="Chovatia M."/>
            <person name="Grimwood J."/>
            <person name="Jenkins J.W."/>
            <person name="Jueterbock A."/>
            <person name="Mraz A."/>
            <person name="Stam W.T."/>
            <person name="Tice H."/>
            <person name="Bornberg-Bauer E."/>
            <person name="Green P.J."/>
            <person name="Pearson G.A."/>
            <person name="Procaccini G."/>
            <person name="Duarte C.M."/>
            <person name="Schmutz J."/>
            <person name="Reusch T.B.H."/>
            <person name="Van de Peer Y."/>
        </authorList>
    </citation>
    <scope>NUCLEOTIDE SEQUENCE [LARGE SCALE GENOMIC DNA]</scope>
    <source>
        <strain evidence="13">cv. Finnish</strain>
    </source>
</reference>
<evidence type="ECO:0000256" key="2">
    <source>
        <dbReference type="ARBA" id="ARBA00004604"/>
    </source>
</evidence>
<evidence type="ECO:0000256" key="4">
    <source>
        <dbReference type="ARBA" id="ARBA00022490"/>
    </source>
</evidence>
<dbReference type="GO" id="GO:0071038">
    <property type="term" value="P:TRAMP-dependent tRNA surveillance pathway"/>
    <property type="evidence" value="ECO:0000318"/>
    <property type="project" value="GO_Central"/>
</dbReference>
<comment type="subcellular location">
    <subcellularLocation>
        <location evidence="1">Cytoplasm</location>
    </subcellularLocation>
    <subcellularLocation>
        <location evidence="2">Nucleus</location>
        <location evidence="2">Nucleolus</location>
    </subcellularLocation>
</comment>
<dbReference type="CDD" id="cd22526">
    <property type="entry name" value="KH-I_Rrp40"/>
    <property type="match status" value="1"/>
</dbReference>
<comment type="caution">
    <text evidence="12">The sequence shown here is derived from an EMBL/GenBank/DDBJ whole genome shotgun (WGS) entry which is preliminary data.</text>
</comment>
<evidence type="ECO:0000313" key="12">
    <source>
        <dbReference type="EMBL" id="KMZ69576.1"/>
    </source>
</evidence>
<keyword evidence="8" id="KW-0539">Nucleus</keyword>
<dbReference type="PANTHER" id="PTHR21321">
    <property type="entry name" value="PNAS-3 RELATED"/>
    <property type="match status" value="1"/>
</dbReference>
<accession>A0A0K9PKT3</accession>
<dbReference type="Gene3D" id="2.40.50.140">
    <property type="entry name" value="Nucleic acid-binding proteins"/>
    <property type="match status" value="1"/>
</dbReference>
<feature type="domain" description="K Homology" evidence="10">
    <location>
        <begin position="161"/>
        <end position="209"/>
    </location>
</feature>
<dbReference type="Gene3D" id="2.40.50.100">
    <property type="match status" value="1"/>
</dbReference>
<dbReference type="GO" id="GO:0071034">
    <property type="term" value="P:CUT catabolic process"/>
    <property type="evidence" value="ECO:0000318"/>
    <property type="project" value="GO_Central"/>
</dbReference>
<dbReference type="Pfam" id="PF15985">
    <property type="entry name" value="KH_6"/>
    <property type="match status" value="1"/>
</dbReference>
<dbReference type="OMA" id="SYMAFPN"/>
<comment type="similarity">
    <text evidence="3">Belongs to the RRP40 family.</text>
</comment>
<dbReference type="CDD" id="cd05790">
    <property type="entry name" value="S1_Rrp40"/>
    <property type="match status" value="1"/>
</dbReference>
<dbReference type="InterPro" id="IPR037319">
    <property type="entry name" value="Rrp40_S1"/>
</dbReference>
<dbReference type="GO" id="GO:0004527">
    <property type="term" value="F:exonuclease activity"/>
    <property type="evidence" value="ECO:0007669"/>
    <property type="project" value="UniProtKB-KW"/>
</dbReference>
<dbReference type="Proteomes" id="UP000036987">
    <property type="component" value="Unassembled WGS sequence"/>
</dbReference>
<dbReference type="OrthoDB" id="340500at2759"/>
<organism evidence="12 13">
    <name type="scientific">Zostera marina</name>
    <name type="common">Eelgrass</name>
    <dbReference type="NCBI Taxonomy" id="29655"/>
    <lineage>
        <taxon>Eukaryota</taxon>
        <taxon>Viridiplantae</taxon>
        <taxon>Streptophyta</taxon>
        <taxon>Embryophyta</taxon>
        <taxon>Tracheophyta</taxon>
        <taxon>Spermatophyta</taxon>
        <taxon>Magnoliopsida</taxon>
        <taxon>Liliopsida</taxon>
        <taxon>Zosteraceae</taxon>
        <taxon>Zostera</taxon>
    </lineage>
</organism>
<keyword evidence="6" id="KW-0271">Exosome</keyword>
<keyword evidence="12" id="KW-0269">Exonuclease</keyword>
<dbReference type="InterPro" id="IPR004088">
    <property type="entry name" value="KH_dom_type_1"/>
</dbReference>
<dbReference type="InterPro" id="IPR041054">
    <property type="entry name" value="Rrp40_N_euk"/>
</dbReference>
<evidence type="ECO:0000256" key="1">
    <source>
        <dbReference type="ARBA" id="ARBA00004496"/>
    </source>
</evidence>
<dbReference type="InterPro" id="IPR036612">
    <property type="entry name" value="KH_dom_type_1_sf"/>
</dbReference>
<dbReference type="EMBL" id="LFYR01000757">
    <property type="protein sequence ID" value="KMZ69576.1"/>
    <property type="molecule type" value="Genomic_DNA"/>
</dbReference>